<dbReference type="EMBL" id="KN847479">
    <property type="protein sequence ID" value="KIX03696.1"/>
    <property type="molecule type" value="Genomic_DNA"/>
</dbReference>
<evidence type="ECO:0000313" key="3">
    <source>
        <dbReference type="Proteomes" id="UP000053617"/>
    </source>
</evidence>
<evidence type="ECO:0000313" key="2">
    <source>
        <dbReference type="EMBL" id="KIX03696.1"/>
    </source>
</evidence>
<protein>
    <submittedName>
        <fullName evidence="2">Uncharacterized protein</fullName>
    </submittedName>
</protein>
<reference evidence="2 3" key="1">
    <citation type="submission" date="2015-01" db="EMBL/GenBank/DDBJ databases">
        <title>The Genome Sequence of Rhinocladiella mackenzie CBS 650.93.</title>
        <authorList>
            <consortium name="The Broad Institute Genomics Platform"/>
            <person name="Cuomo C."/>
            <person name="de Hoog S."/>
            <person name="Gorbushina A."/>
            <person name="Stielow B."/>
            <person name="Teixiera M."/>
            <person name="Abouelleil A."/>
            <person name="Chapman S.B."/>
            <person name="Priest M."/>
            <person name="Young S.K."/>
            <person name="Wortman J."/>
            <person name="Nusbaum C."/>
            <person name="Birren B."/>
        </authorList>
    </citation>
    <scope>NUCLEOTIDE SEQUENCE [LARGE SCALE GENOMIC DNA]</scope>
    <source>
        <strain evidence="2 3">CBS 650.93</strain>
    </source>
</reference>
<sequence>MASLVPAIPHMQQNHWTPISPTKPVTACPPSPPLPQPHDDKTNPSSLISPLRYSILASANRIAQASKGKKRESPTWSHPNLYKKRSVGFSRLQVAEDSRQIPKSQGATTMTPSRADLKSNDTPPSATNYLSPVPASKLNIPSSANKRKFSNAFLEDPEDVATAPVFNLYSHKTGEGKSRGQARI</sequence>
<dbReference type="GeneID" id="25295320"/>
<feature type="region of interest" description="Disordered" evidence="1">
    <location>
        <begin position="97"/>
        <end position="141"/>
    </location>
</feature>
<feature type="compositionally biased region" description="Polar residues" evidence="1">
    <location>
        <begin position="120"/>
        <end position="130"/>
    </location>
</feature>
<evidence type="ECO:0000256" key="1">
    <source>
        <dbReference type="SAM" id="MobiDB-lite"/>
    </source>
</evidence>
<accession>A0A0D2IKD3</accession>
<dbReference type="AlphaFoldDB" id="A0A0D2IKD3"/>
<dbReference type="HOGENOM" id="CLU_1468978_0_0_1"/>
<dbReference type="Proteomes" id="UP000053617">
    <property type="component" value="Unassembled WGS sequence"/>
</dbReference>
<keyword evidence="3" id="KW-1185">Reference proteome</keyword>
<dbReference type="RefSeq" id="XP_013270832.1">
    <property type="nucleotide sequence ID" value="XM_013415378.1"/>
</dbReference>
<feature type="compositionally biased region" description="Polar residues" evidence="1">
    <location>
        <begin position="101"/>
        <end position="112"/>
    </location>
</feature>
<feature type="region of interest" description="Disordered" evidence="1">
    <location>
        <begin position="1"/>
        <end position="46"/>
    </location>
</feature>
<name>A0A0D2IKD3_9EURO</name>
<organism evidence="2 3">
    <name type="scientific">Rhinocladiella mackenziei CBS 650.93</name>
    <dbReference type="NCBI Taxonomy" id="1442369"/>
    <lineage>
        <taxon>Eukaryota</taxon>
        <taxon>Fungi</taxon>
        <taxon>Dikarya</taxon>
        <taxon>Ascomycota</taxon>
        <taxon>Pezizomycotina</taxon>
        <taxon>Eurotiomycetes</taxon>
        <taxon>Chaetothyriomycetidae</taxon>
        <taxon>Chaetothyriales</taxon>
        <taxon>Herpotrichiellaceae</taxon>
        <taxon>Rhinocladiella</taxon>
    </lineage>
</organism>
<feature type="compositionally biased region" description="Pro residues" evidence="1">
    <location>
        <begin position="27"/>
        <end position="36"/>
    </location>
</feature>
<feature type="compositionally biased region" description="Polar residues" evidence="1">
    <location>
        <begin position="11"/>
        <end position="20"/>
    </location>
</feature>
<proteinExistence type="predicted"/>
<dbReference type="VEuPathDB" id="FungiDB:Z518_07249"/>
<gene>
    <name evidence="2" type="ORF">Z518_07249</name>
</gene>